<dbReference type="AlphaFoldDB" id="A0A8H3ISG1"/>
<feature type="compositionally biased region" description="Acidic residues" evidence="1">
    <location>
        <begin position="1"/>
        <end position="36"/>
    </location>
</feature>
<feature type="region of interest" description="Disordered" evidence="1">
    <location>
        <begin position="1"/>
        <end position="48"/>
    </location>
</feature>
<keyword evidence="3" id="KW-1185">Reference proteome</keyword>
<dbReference type="Proteomes" id="UP000664203">
    <property type="component" value="Unassembled WGS sequence"/>
</dbReference>
<dbReference type="EMBL" id="CAJPDR010000207">
    <property type="protein sequence ID" value="CAF9925775.1"/>
    <property type="molecule type" value="Genomic_DNA"/>
</dbReference>
<proteinExistence type="predicted"/>
<sequence>MDERVEDSDDNVSVEDSDDNISVEDSDIDDSGDEAESAPGPEAQTVNRRGEIEMMLRCAISIDGDYNLALAKHLQYAVDQRLFGIVVSTAPPKKACLWRRRQ</sequence>
<evidence type="ECO:0000313" key="3">
    <source>
        <dbReference type="Proteomes" id="UP000664203"/>
    </source>
</evidence>
<name>A0A8H3ISG1_9LECA</name>
<comment type="caution">
    <text evidence="2">The sequence shown here is derived from an EMBL/GenBank/DDBJ whole genome shotgun (WGS) entry which is preliminary data.</text>
</comment>
<accession>A0A8H3ISG1</accession>
<organism evidence="2 3">
    <name type="scientific">Alectoria fallacina</name>
    <dbReference type="NCBI Taxonomy" id="1903189"/>
    <lineage>
        <taxon>Eukaryota</taxon>
        <taxon>Fungi</taxon>
        <taxon>Dikarya</taxon>
        <taxon>Ascomycota</taxon>
        <taxon>Pezizomycotina</taxon>
        <taxon>Lecanoromycetes</taxon>
        <taxon>OSLEUM clade</taxon>
        <taxon>Lecanoromycetidae</taxon>
        <taxon>Lecanorales</taxon>
        <taxon>Lecanorineae</taxon>
        <taxon>Parmeliaceae</taxon>
        <taxon>Alectoria</taxon>
    </lineage>
</organism>
<gene>
    <name evidence="2" type="ORF">ALECFALPRED_003212</name>
</gene>
<evidence type="ECO:0000313" key="2">
    <source>
        <dbReference type="EMBL" id="CAF9925775.1"/>
    </source>
</evidence>
<reference evidence="2" key="1">
    <citation type="submission" date="2021-03" db="EMBL/GenBank/DDBJ databases">
        <authorList>
            <person name="Tagirdzhanova G."/>
        </authorList>
    </citation>
    <scope>NUCLEOTIDE SEQUENCE</scope>
</reference>
<evidence type="ECO:0000256" key="1">
    <source>
        <dbReference type="SAM" id="MobiDB-lite"/>
    </source>
</evidence>
<protein>
    <submittedName>
        <fullName evidence="2">Uncharacterized protein</fullName>
    </submittedName>
</protein>